<name>A0A919YL27_9BACL</name>
<comment type="caution">
    <text evidence="2">The sequence shown here is derived from an EMBL/GenBank/DDBJ whole genome shotgun (WGS) entry which is preliminary data.</text>
</comment>
<proteinExistence type="predicted"/>
<dbReference type="AlphaFoldDB" id="A0A919YL27"/>
<dbReference type="InterPro" id="IPR024760">
    <property type="entry name" value="HTH_dom_conjug_TS-like"/>
</dbReference>
<evidence type="ECO:0000259" key="1">
    <source>
        <dbReference type="Pfam" id="PF12645"/>
    </source>
</evidence>
<dbReference type="GO" id="GO:0003700">
    <property type="term" value="F:DNA-binding transcription factor activity"/>
    <property type="evidence" value="ECO:0007669"/>
    <property type="project" value="InterPro"/>
</dbReference>
<reference evidence="2 3" key="1">
    <citation type="submission" date="2021-03" db="EMBL/GenBank/DDBJ databases">
        <title>Antimicrobial resistance genes in bacteria isolated from Japanese honey, and their potential for conferring macrolide and lincosamide resistance in the American foulbrood pathogen Paenibacillus larvae.</title>
        <authorList>
            <person name="Okamoto M."/>
            <person name="Kumagai M."/>
            <person name="Kanamori H."/>
            <person name="Takamatsu D."/>
        </authorList>
    </citation>
    <scope>NUCLEOTIDE SEQUENCE [LARGE SCALE GENOMIC DNA]</scope>
    <source>
        <strain evidence="2 3">J34TS1</strain>
    </source>
</reference>
<sequence>MDATELFDLVSQAKNGDKAAIESIIQLFQPAIQKACRRTKPQERRDLEQHMSEKIIRAVYSYDIDSIPDYSRFVKVLSDSDG</sequence>
<dbReference type="GO" id="GO:0006352">
    <property type="term" value="P:DNA-templated transcription initiation"/>
    <property type="evidence" value="ECO:0007669"/>
    <property type="project" value="InterPro"/>
</dbReference>
<feature type="domain" description="Helix-turn-helix conjugative transposon-like" evidence="1">
    <location>
        <begin position="7"/>
        <end position="63"/>
    </location>
</feature>
<dbReference type="InterPro" id="IPR013325">
    <property type="entry name" value="RNA_pol_sigma_r2"/>
</dbReference>
<dbReference type="Proteomes" id="UP000682811">
    <property type="component" value="Unassembled WGS sequence"/>
</dbReference>
<protein>
    <recommendedName>
        <fullName evidence="1">Helix-turn-helix conjugative transposon-like domain-containing protein</fullName>
    </recommendedName>
</protein>
<dbReference type="SUPFAM" id="SSF88946">
    <property type="entry name" value="Sigma2 domain of RNA polymerase sigma factors"/>
    <property type="match status" value="1"/>
</dbReference>
<accession>A0A919YL27</accession>
<gene>
    <name evidence="2" type="ORF">J34TS1_62530</name>
</gene>
<evidence type="ECO:0000313" key="2">
    <source>
        <dbReference type="EMBL" id="GIO51488.1"/>
    </source>
</evidence>
<dbReference type="EMBL" id="BORT01000054">
    <property type="protein sequence ID" value="GIO51488.1"/>
    <property type="molecule type" value="Genomic_DNA"/>
</dbReference>
<organism evidence="2 3">
    <name type="scientific">Paenibacillus azoreducens</name>
    <dbReference type="NCBI Taxonomy" id="116718"/>
    <lineage>
        <taxon>Bacteria</taxon>
        <taxon>Bacillati</taxon>
        <taxon>Bacillota</taxon>
        <taxon>Bacilli</taxon>
        <taxon>Bacillales</taxon>
        <taxon>Paenibacillaceae</taxon>
        <taxon>Paenibacillus</taxon>
    </lineage>
</organism>
<dbReference type="Pfam" id="PF12645">
    <property type="entry name" value="HTH_16"/>
    <property type="match status" value="1"/>
</dbReference>
<evidence type="ECO:0000313" key="3">
    <source>
        <dbReference type="Proteomes" id="UP000682811"/>
    </source>
</evidence>
<keyword evidence="3" id="KW-1185">Reference proteome</keyword>
<dbReference type="RefSeq" id="WP_212981466.1">
    <property type="nucleotide sequence ID" value="NZ_AP025343.1"/>
</dbReference>